<reference evidence="1 2" key="2">
    <citation type="submission" date="2018-11" db="EMBL/GenBank/DDBJ databases">
        <authorList>
            <consortium name="Pathogen Informatics"/>
        </authorList>
    </citation>
    <scope>NUCLEOTIDE SEQUENCE [LARGE SCALE GENOMIC DNA]</scope>
    <source>
        <strain evidence="1 2">Egypt</strain>
    </source>
</reference>
<dbReference type="AlphaFoldDB" id="A0A183A8T5"/>
<protein>
    <submittedName>
        <fullName evidence="3">Rx_N domain-containing protein</fullName>
    </submittedName>
</protein>
<evidence type="ECO:0000313" key="1">
    <source>
        <dbReference type="EMBL" id="VDP69306.1"/>
    </source>
</evidence>
<evidence type="ECO:0000313" key="2">
    <source>
        <dbReference type="Proteomes" id="UP000272942"/>
    </source>
</evidence>
<evidence type="ECO:0000313" key="3">
    <source>
        <dbReference type="WBParaSite" id="ECPE_0000337301-mRNA-1"/>
    </source>
</evidence>
<dbReference type="Proteomes" id="UP000272942">
    <property type="component" value="Unassembled WGS sequence"/>
</dbReference>
<organism evidence="3">
    <name type="scientific">Echinostoma caproni</name>
    <dbReference type="NCBI Taxonomy" id="27848"/>
    <lineage>
        <taxon>Eukaryota</taxon>
        <taxon>Metazoa</taxon>
        <taxon>Spiralia</taxon>
        <taxon>Lophotrochozoa</taxon>
        <taxon>Platyhelminthes</taxon>
        <taxon>Trematoda</taxon>
        <taxon>Digenea</taxon>
        <taxon>Plagiorchiida</taxon>
        <taxon>Echinostomata</taxon>
        <taxon>Echinostomatoidea</taxon>
        <taxon>Echinostomatidae</taxon>
        <taxon>Echinostoma</taxon>
    </lineage>
</organism>
<dbReference type="OrthoDB" id="2113965at2759"/>
<proteinExistence type="predicted"/>
<dbReference type="EMBL" id="UZAN01040334">
    <property type="protein sequence ID" value="VDP69306.1"/>
    <property type="molecule type" value="Genomic_DNA"/>
</dbReference>
<sequence length="71" mass="8219">MYHLVDASLSKDHVIAGQAVQGLRRYIRHLLADMNAAHKVRESQLHSMNKQMREKLQAIRESLKHVLLAYV</sequence>
<reference evidence="3" key="1">
    <citation type="submission" date="2016-06" db="UniProtKB">
        <authorList>
            <consortium name="WormBaseParasite"/>
        </authorList>
    </citation>
    <scope>IDENTIFICATION</scope>
</reference>
<gene>
    <name evidence="1" type="ORF">ECPE_LOCUS3370</name>
</gene>
<accession>A0A183A8T5</accession>
<keyword evidence="2" id="KW-1185">Reference proteome</keyword>
<dbReference type="WBParaSite" id="ECPE_0000337301-mRNA-1">
    <property type="protein sequence ID" value="ECPE_0000337301-mRNA-1"/>
    <property type="gene ID" value="ECPE_0000337301"/>
</dbReference>
<name>A0A183A8T5_9TREM</name>